<feature type="compositionally biased region" description="Polar residues" evidence="1">
    <location>
        <begin position="20"/>
        <end position="35"/>
    </location>
</feature>
<dbReference type="RefSeq" id="WP_283417871.1">
    <property type="nucleotide sequence ID" value="NZ_FXUO01000009.1"/>
</dbReference>
<proteinExistence type="predicted"/>
<comment type="caution">
    <text evidence="3">The sequence shown here is derived from an EMBL/GenBank/DDBJ whole genome shotgun (WGS) entry which is preliminary data.</text>
</comment>
<evidence type="ECO:0000313" key="3">
    <source>
        <dbReference type="EMBL" id="SMP96536.1"/>
    </source>
</evidence>
<keyword evidence="4" id="KW-1185">Reference proteome</keyword>
<evidence type="ECO:0000256" key="1">
    <source>
        <dbReference type="SAM" id="MobiDB-lite"/>
    </source>
</evidence>
<protein>
    <recommendedName>
        <fullName evidence="5">Secreted protein</fullName>
    </recommendedName>
</protein>
<accession>A0ABY1R9Z6</accession>
<dbReference type="EMBL" id="FXUO01000009">
    <property type="protein sequence ID" value="SMP96536.1"/>
    <property type="molecule type" value="Genomic_DNA"/>
</dbReference>
<keyword evidence="2" id="KW-0732">Signal</keyword>
<evidence type="ECO:0000313" key="4">
    <source>
        <dbReference type="Proteomes" id="UP001158050"/>
    </source>
</evidence>
<organism evidence="3 4">
    <name type="scientific">Epilithonimonas pallida</name>
    <dbReference type="NCBI Taxonomy" id="373671"/>
    <lineage>
        <taxon>Bacteria</taxon>
        <taxon>Pseudomonadati</taxon>
        <taxon>Bacteroidota</taxon>
        <taxon>Flavobacteriia</taxon>
        <taxon>Flavobacteriales</taxon>
        <taxon>Weeksellaceae</taxon>
        <taxon>Chryseobacterium group</taxon>
        <taxon>Epilithonimonas</taxon>
    </lineage>
</organism>
<feature type="region of interest" description="Disordered" evidence="1">
    <location>
        <begin position="14"/>
        <end position="56"/>
    </location>
</feature>
<evidence type="ECO:0008006" key="5">
    <source>
        <dbReference type="Google" id="ProtNLM"/>
    </source>
</evidence>
<dbReference type="Proteomes" id="UP001158050">
    <property type="component" value="Unassembled WGS sequence"/>
</dbReference>
<feature type="chain" id="PRO_5046406459" description="Secreted protein" evidence="2">
    <location>
        <begin position="19"/>
        <end position="56"/>
    </location>
</feature>
<name>A0ABY1R9Z6_9FLAO</name>
<sequence>MLNLLLILLGLISNPSSSNTSNCGNDDGTTTTVAQPNPADTGGETGHPIPPRIIGG</sequence>
<evidence type="ECO:0000256" key="2">
    <source>
        <dbReference type="SAM" id="SignalP"/>
    </source>
</evidence>
<reference evidence="3 4" key="1">
    <citation type="submission" date="2017-05" db="EMBL/GenBank/DDBJ databases">
        <authorList>
            <person name="Varghese N."/>
            <person name="Submissions S."/>
        </authorList>
    </citation>
    <scope>NUCLEOTIDE SEQUENCE [LARGE SCALE GENOMIC DNA]</scope>
    <source>
        <strain evidence="3 4">DSM 18015</strain>
    </source>
</reference>
<feature type="signal peptide" evidence="2">
    <location>
        <begin position="1"/>
        <end position="18"/>
    </location>
</feature>
<gene>
    <name evidence="3" type="ORF">SAMN05421679_10994</name>
</gene>